<dbReference type="AlphaFoldDB" id="A0A7J7J5E6"/>
<sequence>MTNPTTSPRTVSGELQNKAEHRKFYYCGEHVILTSKAGCSVLDEAKQLLANKFVGKPLTQKCQAVGDGQRPQHMIVMFAQNRIIITGKKSSDMVSQVYELLNSYFNSGCQSILSPGNNRPSNGASRSPLVQQENYIDKSDIEKSIPEIKIAETSLGMRAQTDHWDSNGDSFVVTGSKEQKRLGLNSQPLFSKAITELRKRSKSNERKRIQRSPPFKSEMTSEMNLADNSIIEVGNPIPASESKSVEPLIYGSNPTTNVLSKSQDAEEMNLESSVNINTILSNEKLSFLKVSEADTTEKKVESCDKATNAVSGDKSTQSLEEAPIKYERDVILQLSLSSFALVYPHHLIVTTDCEILISPSNMVAPFDPSKHRLPETDLAMSNAFSAHNTYSGGNRKGDGECQPLQRPFSYTSDPWSWGDSSGNTRYRKYPSVPADVLYSESAYNCMAPAPESATFCTELDAVFKNRSKVVPGITFTKRPRESLNSEHIRELLEYYEPQGK</sequence>
<evidence type="ECO:0000256" key="1">
    <source>
        <dbReference type="SAM" id="MobiDB-lite"/>
    </source>
</evidence>
<accession>A0A7J7J5E6</accession>
<organism evidence="2 3">
    <name type="scientific">Bugula neritina</name>
    <name type="common">Brown bryozoan</name>
    <name type="synonym">Sertularia neritina</name>
    <dbReference type="NCBI Taxonomy" id="10212"/>
    <lineage>
        <taxon>Eukaryota</taxon>
        <taxon>Metazoa</taxon>
        <taxon>Spiralia</taxon>
        <taxon>Lophotrochozoa</taxon>
        <taxon>Bryozoa</taxon>
        <taxon>Gymnolaemata</taxon>
        <taxon>Cheilostomatida</taxon>
        <taxon>Flustrina</taxon>
        <taxon>Buguloidea</taxon>
        <taxon>Bugulidae</taxon>
        <taxon>Bugula</taxon>
    </lineage>
</organism>
<evidence type="ECO:0000313" key="2">
    <source>
        <dbReference type="EMBL" id="KAF6020866.1"/>
    </source>
</evidence>
<keyword evidence="3" id="KW-1185">Reference proteome</keyword>
<dbReference type="Proteomes" id="UP000593567">
    <property type="component" value="Unassembled WGS sequence"/>
</dbReference>
<reference evidence="2" key="1">
    <citation type="submission" date="2020-06" db="EMBL/GenBank/DDBJ databases">
        <title>Draft genome of Bugula neritina, a colonial animal packing powerful symbionts and potential medicines.</title>
        <authorList>
            <person name="Rayko M."/>
        </authorList>
    </citation>
    <scope>NUCLEOTIDE SEQUENCE [LARGE SCALE GENOMIC DNA]</scope>
    <source>
        <strain evidence="2">Kwan_BN1</strain>
    </source>
</reference>
<dbReference type="EMBL" id="VXIV02003141">
    <property type="protein sequence ID" value="KAF6020866.1"/>
    <property type="molecule type" value="Genomic_DNA"/>
</dbReference>
<feature type="compositionally biased region" description="Polar residues" evidence="1">
    <location>
        <begin position="115"/>
        <end position="134"/>
    </location>
</feature>
<proteinExistence type="predicted"/>
<protein>
    <submittedName>
        <fullName evidence="2">Uncharacterized protein</fullName>
    </submittedName>
</protein>
<evidence type="ECO:0000313" key="3">
    <source>
        <dbReference type="Proteomes" id="UP000593567"/>
    </source>
</evidence>
<gene>
    <name evidence="2" type="ORF">EB796_020781</name>
</gene>
<feature type="region of interest" description="Disordered" evidence="1">
    <location>
        <begin position="199"/>
        <end position="219"/>
    </location>
</feature>
<comment type="caution">
    <text evidence="2">The sequence shown here is derived from an EMBL/GenBank/DDBJ whole genome shotgun (WGS) entry which is preliminary data.</text>
</comment>
<feature type="region of interest" description="Disordered" evidence="1">
    <location>
        <begin position="115"/>
        <end position="135"/>
    </location>
</feature>
<name>A0A7J7J5E6_BUGNE</name>